<dbReference type="Proteomes" id="UP000025227">
    <property type="component" value="Unplaced"/>
</dbReference>
<evidence type="ECO:0000313" key="2">
    <source>
        <dbReference type="Proteomes" id="UP000025227"/>
    </source>
</evidence>
<feature type="compositionally biased region" description="Polar residues" evidence="1">
    <location>
        <begin position="110"/>
        <end position="119"/>
    </location>
</feature>
<dbReference type="WBParaSite" id="HCON_00005620-00001">
    <property type="protein sequence ID" value="HCON_00005620-00001"/>
    <property type="gene ID" value="HCON_00005620"/>
</dbReference>
<feature type="compositionally biased region" description="Polar residues" evidence="1">
    <location>
        <begin position="131"/>
        <end position="141"/>
    </location>
</feature>
<feature type="region of interest" description="Disordered" evidence="1">
    <location>
        <begin position="1"/>
        <end position="23"/>
    </location>
</feature>
<evidence type="ECO:0000313" key="3">
    <source>
        <dbReference type="WBParaSite" id="HCON_00005620-00001"/>
    </source>
</evidence>
<sequence>MNVTSIEEPSPKPTYFSNDNPEQCNTEAILPVDEEVEAMDIGMDVSTPPLDQVKVEVKEKQAIKSFDLLVTSTEEPAPKYLKPRDDKSSSSETDNSSDYEPSSFLDEPSDASNNDKNSPPSVPITEAQAEESANLTSQVTSAPALGEVVISDLQDSDR</sequence>
<name>A0A7I4XSM7_HAECO</name>
<reference evidence="3" key="1">
    <citation type="submission" date="2020-12" db="UniProtKB">
        <authorList>
            <consortium name="WormBaseParasite"/>
        </authorList>
    </citation>
    <scope>IDENTIFICATION</scope>
    <source>
        <strain evidence="3">MHco3</strain>
    </source>
</reference>
<accession>A0A7I4XSM7</accession>
<proteinExistence type="predicted"/>
<protein>
    <submittedName>
        <fullName evidence="3">Ovule protein</fullName>
    </submittedName>
</protein>
<keyword evidence="2" id="KW-1185">Reference proteome</keyword>
<organism evidence="2 3">
    <name type="scientific">Haemonchus contortus</name>
    <name type="common">Barber pole worm</name>
    <dbReference type="NCBI Taxonomy" id="6289"/>
    <lineage>
        <taxon>Eukaryota</taxon>
        <taxon>Metazoa</taxon>
        <taxon>Ecdysozoa</taxon>
        <taxon>Nematoda</taxon>
        <taxon>Chromadorea</taxon>
        <taxon>Rhabditida</taxon>
        <taxon>Rhabditina</taxon>
        <taxon>Rhabditomorpha</taxon>
        <taxon>Strongyloidea</taxon>
        <taxon>Trichostrongylidae</taxon>
        <taxon>Haemonchus</taxon>
    </lineage>
</organism>
<dbReference type="AlphaFoldDB" id="A0A7I4XSM7"/>
<feature type="region of interest" description="Disordered" evidence="1">
    <location>
        <begin position="69"/>
        <end position="144"/>
    </location>
</feature>
<dbReference type="OrthoDB" id="10616395at2759"/>
<evidence type="ECO:0000256" key="1">
    <source>
        <dbReference type="SAM" id="MobiDB-lite"/>
    </source>
</evidence>